<proteinExistence type="predicted"/>
<dbReference type="InterPro" id="IPR035976">
    <property type="entry name" value="Sushi/SCR/CCP_sf"/>
</dbReference>
<accession>A0A1V9X2A9</accession>
<dbReference type="EMBL" id="MNPL01028472">
    <property type="protein sequence ID" value="OQR67531.1"/>
    <property type="molecule type" value="Genomic_DNA"/>
</dbReference>
<feature type="disulfide bond" evidence="2">
    <location>
        <begin position="84"/>
        <end position="93"/>
    </location>
</feature>
<keyword evidence="1 2" id="KW-1015">Disulfide bond</keyword>
<dbReference type="Gene3D" id="2.10.25.10">
    <property type="entry name" value="Laminin"/>
    <property type="match status" value="2"/>
</dbReference>
<comment type="caution">
    <text evidence="2">Lacks conserved residue(s) required for the propagation of feature annotation.</text>
</comment>
<dbReference type="SUPFAM" id="SSF57196">
    <property type="entry name" value="EGF/Laminin"/>
    <property type="match status" value="1"/>
</dbReference>
<feature type="disulfide bond" evidence="2">
    <location>
        <begin position="66"/>
        <end position="76"/>
    </location>
</feature>
<dbReference type="SUPFAM" id="SSF57567">
    <property type="entry name" value="Serine protease inhibitors"/>
    <property type="match status" value="1"/>
</dbReference>
<evidence type="ECO:0000256" key="1">
    <source>
        <dbReference type="ARBA" id="ARBA00023157"/>
    </source>
</evidence>
<dbReference type="PROSITE" id="PS00022">
    <property type="entry name" value="EGF_1"/>
    <property type="match status" value="1"/>
</dbReference>
<dbReference type="CDD" id="cd19941">
    <property type="entry name" value="TIL"/>
    <property type="match status" value="1"/>
</dbReference>
<keyword evidence="3" id="KW-0768">Sushi</keyword>
<name>A0A1V9X2A9_9ACAR</name>
<evidence type="ECO:0000313" key="6">
    <source>
        <dbReference type="EMBL" id="OQR67531.1"/>
    </source>
</evidence>
<keyword evidence="2" id="KW-0245">EGF-like domain</keyword>
<dbReference type="OrthoDB" id="6420457at2759"/>
<evidence type="ECO:0000259" key="4">
    <source>
        <dbReference type="PROSITE" id="PS50026"/>
    </source>
</evidence>
<dbReference type="SMART" id="SM00181">
    <property type="entry name" value="EGF"/>
    <property type="match status" value="1"/>
</dbReference>
<evidence type="ECO:0000313" key="7">
    <source>
        <dbReference type="Proteomes" id="UP000192247"/>
    </source>
</evidence>
<dbReference type="STRING" id="418985.A0A1V9X2A9"/>
<dbReference type="Pfam" id="PF01826">
    <property type="entry name" value="TIL"/>
    <property type="match status" value="1"/>
</dbReference>
<protein>
    <submittedName>
        <fullName evidence="6">Hemocytin-like</fullName>
    </submittedName>
</protein>
<dbReference type="Proteomes" id="UP000192247">
    <property type="component" value="Unassembled WGS sequence"/>
</dbReference>
<evidence type="ECO:0000256" key="2">
    <source>
        <dbReference type="PROSITE-ProRule" id="PRU00076"/>
    </source>
</evidence>
<dbReference type="InterPro" id="IPR002919">
    <property type="entry name" value="TIL_dom"/>
</dbReference>
<evidence type="ECO:0000259" key="5">
    <source>
        <dbReference type="PROSITE" id="PS50923"/>
    </source>
</evidence>
<dbReference type="AlphaFoldDB" id="A0A1V9X2A9"/>
<dbReference type="SUPFAM" id="SSF57535">
    <property type="entry name" value="Complement control module/SCR domain"/>
    <property type="match status" value="1"/>
</dbReference>
<gene>
    <name evidence="6" type="ORF">BIW11_13472</name>
</gene>
<feature type="non-terminal residue" evidence="6">
    <location>
        <position position="1"/>
    </location>
</feature>
<feature type="domain" description="EGF-like" evidence="4">
    <location>
        <begin position="63"/>
        <end position="94"/>
    </location>
</feature>
<comment type="caution">
    <text evidence="6">The sequence shown here is derived from an EMBL/GenBank/DDBJ whole genome shotgun (WGS) entry which is preliminary data.</text>
</comment>
<dbReference type="InParanoid" id="A0A1V9X2A9"/>
<reference evidence="6 7" key="1">
    <citation type="journal article" date="2017" name="Gigascience">
        <title>Draft genome of the honey bee ectoparasitic mite, Tropilaelaps mercedesae, is shaped by the parasitic life history.</title>
        <authorList>
            <person name="Dong X."/>
            <person name="Armstrong S.D."/>
            <person name="Xia D."/>
            <person name="Makepeace B.L."/>
            <person name="Darby A.C."/>
            <person name="Kadowaki T."/>
        </authorList>
    </citation>
    <scope>NUCLEOTIDE SEQUENCE [LARGE SCALE GENOMIC DNA]</scope>
    <source>
        <strain evidence="6">Wuxi-XJTLU</strain>
    </source>
</reference>
<dbReference type="PROSITE" id="PS50026">
    <property type="entry name" value="EGF_3"/>
    <property type="match status" value="1"/>
</dbReference>
<feature type="domain" description="Sushi" evidence="5">
    <location>
        <begin position="91"/>
        <end position="158"/>
    </location>
</feature>
<dbReference type="InterPro" id="IPR000436">
    <property type="entry name" value="Sushi_SCR_CCP_dom"/>
</dbReference>
<dbReference type="PROSITE" id="PS50923">
    <property type="entry name" value="SUSHI"/>
    <property type="match status" value="1"/>
</dbReference>
<keyword evidence="7" id="KW-1185">Reference proteome</keyword>
<dbReference type="InterPro" id="IPR036084">
    <property type="entry name" value="Ser_inhib-like_sf"/>
</dbReference>
<sequence>DICPVPAAPKRSRVQCRKGRGKRMCKANCLDGFRLPDGGTEQIIVCSEDEGTYTPTEAFVDCEAHCDAPCQNGGKCLGNDKCVCEADFRGNQCEYPVSLCDGHFSEFHGTWRCSHLKNGTVCNVECPYPFYFSFESPNVHRCTVEGVWTPEQVPTCITDDPDLELVPGEVTRDEVEQKIDGQQHRSTEHEYEILEFFNAGKPVAKSNAVVIEEQDATSNIVRRKKCPEGEERVKCASNCQPTCEQPDIVCPPVADDQCAEGCACPEGSVRHKQSCVPRKACPCYHQGFPFANNHYIVQDCNTWSVETG</sequence>
<dbReference type="InterPro" id="IPR000742">
    <property type="entry name" value="EGF"/>
</dbReference>
<organism evidence="6 7">
    <name type="scientific">Tropilaelaps mercedesae</name>
    <dbReference type="NCBI Taxonomy" id="418985"/>
    <lineage>
        <taxon>Eukaryota</taxon>
        <taxon>Metazoa</taxon>
        <taxon>Ecdysozoa</taxon>
        <taxon>Arthropoda</taxon>
        <taxon>Chelicerata</taxon>
        <taxon>Arachnida</taxon>
        <taxon>Acari</taxon>
        <taxon>Parasitiformes</taxon>
        <taxon>Mesostigmata</taxon>
        <taxon>Gamasina</taxon>
        <taxon>Dermanyssoidea</taxon>
        <taxon>Laelapidae</taxon>
        <taxon>Tropilaelaps</taxon>
    </lineage>
</organism>
<evidence type="ECO:0000256" key="3">
    <source>
        <dbReference type="PROSITE-ProRule" id="PRU00302"/>
    </source>
</evidence>